<reference evidence="2 3" key="1">
    <citation type="journal article" date="2024" name="Front Chem Biol">
        <title>Unveiling the potential of Daldinia eschscholtzii MFLUCC 19-0629 through bioactivity and bioinformatics studies for enhanced sustainable agriculture production.</title>
        <authorList>
            <person name="Brooks S."/>
            <person name="Weaver J.A."/>
            <person name="Klomchit A."/>
            <person name="Alharthi S.A."/>
            <person name="Onlamun T."/>
            <person name="Nurani R."/>
            <person name="Vong T.K."/>
            <person name="Alberti F."/>
            <person name="Greco C."/>
        </authorList>
    </citation>
    <scope>NUCLEOTIDE SEQUENCE [LARGE SCALE GENOMIC DNA]</scope>
    <source>
        <strain evidence="2">MFLUCC 19-0629</strain>
    </source>
</reference>
<sequence length="146" mass="15420">MQISALLSVVAFSAATLAQPISMAANTGEWTITSLSRACDAADTVCDWTFGIDTGDAATSVADVKYTVNASDNKPASQARGGPVTVGDYTITSQWSDQFGADKGFTTFSVVDNVKRLIIFPGYDDVQVKDGKVVSPDQSYPVQNLP</sequence>
<feature type="signal peptide" evidence="1">
    <location>
        <begin position="1"/>
        <end position="18"/>
    </location>
</feature>
<evidence type="ECO:0008006" key="4">
    <source>
        <dbReference type="Google" id="ProtNLM"/>
    </source>
</evidence>
<name>A0AAX6MRZ4_9PEZI</name>
<evidence type="ECO:0000256" key="1">
    <source>
        <dbReference type="SAM" id="SignalP"/>
    </source>
</evidence>
<keyword evidence="1" id="KW-0732">Signal</keyword>
<evidence type="ECO:0000313" key="2">
    <source>
        <dbReference type="EMBL" id="KAK6955395.1"/>
    </source>
</evidence>
<gene>
    <name evidence="2" type="ORF">Daesc_003031</name>
</gene>
<organism evidence="2 3">
    <name type="scientific">Daldinia eschscholtzii</name>
    <dbReference type="NCBI Taxonomy" id="292717"/>
    <lineage>
        <taxon>Eukaryota</taxon>
        <taxon>Fungi</taxon>
        <taxon>Dikarya</taxon>
        <taxon>Ascomycota</taxon>
        <taxon>Pezizomycotina</taxon>
        <taxon>Sordariomycetes</taxon>
        <taxon>Xylariomycetidae</taxon>
        <taxon>Xylariales</taxon>
        <taxon>Hypoxylaceae</taxon>
        <taxon>Daldinia</taxon>
    </lineage>
</organism>
<proteinExistence type="predicted"/>
<dbReference type="Proteomes" id="UP001369815">
    <property type="component" value="Unassembled WGS sequence"/>
</dbReference>
<accession>A0AAX6MRZ4</accession>
<evidence type="ECO:0000313" key="3">
    <source>
        <dbReference type="Proteomes" id="UP001369815"/>
    </source>
</evidence>
<dbReference type="AlphaFoldDB" id="A0AAX6MRZ4"/>
<feature type="chain" id="PRO_5043960276" description="Small secreted protein" evidence="1">
    <location>
        <begin position="19"/>
        <end position="146"/>
    </location>
</feature>
<dbReference type="EMBL" id="JBANMG010000003">
    <property type="protein sequence ID" value="KAK6955395.1"/>
    <property type="molecule type" value="Genomic_DNA"/>
</dbReference>
<keyword evidence="3" id="KW-1185">Reference proteome</keyword>
<comment type="caution">
    <text evidence="2">The sequence shown here is derived from an EMBL/GenBank/DDBJ whole genome shotgun (WGS) entry which is preliminary data.</text>
</comment>
<protein>
    <recommendedName>
        <fullName evidence="4">Small secreted protein</fullName>
    </recommendedName>
</protein>